<name>A0ABR7R408_9PROT</name>
<accession>A0ABR7R408</accession>
<keyword evidence="2" id="KW-1185">Reference proteome</keyword>
<dbReference type="Gene3D" id="3.90.550.10">
    <property type="entry name" value="Spore Coat Polysaccharide Biosynthesis Protein SpsA, Chain A"/>
    <property type="match status" value="1"/>
</dbReference>
<dbReference type="RefSeq" id="WP_187777609.1">
    <property type="nucleotide sequence ID" value="NZ_JACTUZ010000013.1"/>
</dbReference>
<dbReference type="Proteomes" id="UP000603940">
    <property type="component" value="Unassembled WGS sequence"/>
</dbReference>
<comment type="caution">
    <text evidence="1">The sequence shown here is derived from an EMBL/GenBank/DDBJ whole genome shotgun (WGS) entry which is preliminary data.</text>
</comment>
<dbReference type="EMBL" id="JACTUZ010000013">
    <property type="protein sequence ID" value="MBC9176451.1"/>
    <property type="molecule type" value="Genomic_DNA"/>
</dbReference>
<sequence length="281" mass="32160">MSEEGYLLLATGPDHYVEMARNLAASIRVMDGTRRICLVHDENFTPHPEDRKLFDDFSVLEDDPLYPGFMNKIRLFGTSPYQRAMFVDVDCLLMKRDIDTYWEMTRPYPFAITGGRRTSGEWKGADIAKLLRQEGAPYLVQMNSGVFVFDKSPAAARFFEGLNDYYLRRREHLGIGLHRGKPAQTDEIYIGLWMGLNGLDSCGGRIDEGSWMVSTWRAFGMRFNPRRGSSVLRKPKRSIAGIPNPLGGWDRISPSFVHFIGLKPNRHYSRLSRYFREACGA</sequence>
<organism evidence="1 2">
    <name type="scientific">Pseudoroseomonas ludipueritiae</name>
    <dbReference type="NCBI Taxonomy" id="198093"/>
    <lineage>
        <taxon>Bacteria</taxon>
        <taxon>Pseudomonadati</taxon>
        <taxon>Pseudomonadota</taxon>
        <taxon>Alphaproteobacteria</taxon>
        <taxon>Acetobacterales</taxon>
        <taxon>Acetobacteraceae</taxon>
        <taxon>Pseudoroseomonas</taxon>
    </lineage>
</organism>
<gene>
    <name evidence="1" type="ORF">IBL25_05780</name>
</gene>
<reference evidence="1 2" key="1">
    <citation type="journal article" date="2009" name="Int. J. Syst. Evol. Microbiol.">
        <title>Transfer of Teichococcus ludipueritiae and Muricoccus roseus to the genus Roseomonas, as Roseomonas ludipueritiae comb. nov. and Roseomonas rosea comb. nov., respectively, and emended description of the genus Roseomonas.</title>
        <authorList>
            <person name="Sanchez-Porro C."/>
            <person name="Gallego V."/>
            <person name="Busse H.J."/>
            <person name="Kampfer P."/>
            <person name="Ventosa A."/>
        </authorList>
    </citation>
    <scope>NUCLEOTIDE SEQUENCE [LARGE SCALE GENOMIC DNA]</scope>
    <source>
        <strain evidence="1 2">DSM 14915</strain>
    </source>
</reference>
<evidence type="ECO:0000313" key="1">
    <source>
        <dbReference type="EMBL" id="MBC9176451.1"/>
    </source>
</evidence>
<dbReference type="SUPFAM" id="SSF53448">
    <property type="entry name" value="Nucleotide-diphospho-sugar transferases"/>
    <property type="match status" value="1"/>
</dbReference>
<evidence type="ECO:0000313" key="2">
    <source>
        <dbReference type="Proteomes" id="UP000603940"/>
    </source>
</evidence>
<dbReference type="InterPro" id="IPR029044">
    <property type="entry name" value="Nucleotide-diphossugar_trans"/>
</dbReference>
<protein>
    <submittedName>
        <fullName evidence="1">Uncharacterized protein</fullName>
    </submittedName>
</protein>
<proteinExistence type="predicted"/>